<feature type="domain" description="ATP-dependent DNA ligase family profile" evidence="1">
    <location>
        <begin position="6"/>
        <end position="44"/>
    </location>
</feature>
<dbReference type="EMBL" id="NPBV01000028">
    <property type="protein sequence ID" value="PAD19893.1"/>
    <property type="molecule type" value="Genomic_DNA"/>
</dbReference>
<organism evidence="2 3">
    <name type="scientific">Terribacillus saccharophilus</name>
    <dbReference type="NCBI Taxonomy" id="361277"/>
    <lineage>
        <taxon>Bacteria</taxon>
        <taxon>Bacillati</taxon>
        <taxon>Bacillota</taxon>
        <taxon>Bacilli</taxon>
        <taxon>Bacillales</taxon>
        <taxon>Bacillaceae</taxon>
        <taxon>Terribacillus</taxon>
    </lineage>
</organism>
<dbReference type="GO" id="GO:0006281">
    <property type="term" value="P:DNA repair"/>
    <property type="evidence" value="ECO:0007669"/>
    <property type="project" value="InterPro"/>
</dbReference>
<dbReference type="GO" id="GO:0003910">
    <property type="term" value="F:DNA ligase (ATP) activity"/>
    <property type="evidence" value="ECO:0007669"/>
    <property type="project" value="InterPro"/>
</dbReference>
<dbReference type="InterPro" id="IPR012310">
    <property type="entry name" value="DNA_ligase_ATP-dep_cent"/>
</dbReference>
<name>A0A268A701_9BACI</name>
<dbReference type="GO" id="GO:0005524">
    <property type="term" value="F:ATP binding"/>
    <property type="evidence" value="ECO:0007669"/>
    <property type="project" value="InterPro"/>
</dbReference>
<comment type="caution">
    <text evidence="2">The sequence shown here is derived from an EMBL/GenBank/DDBJ whole genome shotgun (WGS) entry which is preliminary data.</text>
</comment>
<dbReference type="GO" id="GO:0006310">
    <property type="term" value="P:DNA recombination"/>
    <property type="evidence" value="ECO:0007669"/>
    <property type="project" value="InterPro"/>
</dbReference>
<gene>
    <name evidence="2" type="ORF">CHH64_17000</name>
</gene>
<dbReference type="AlphaFoldDB" id="A0A268A701"/>
<reference evidence="2 3" key="1">
    <citation type="submission" date="2017-07" db="EMBL/GenBank/DDBJ databases">
        <title>Isolation and whole genome analysis of endospore-forming bacteria from heroin.</title>
        <authorList>
            <person name="Kalinowski J."/>
            <person name="Ahrens B."/>
            <person name="Al-Dilaimi A."/>
            <person name="Winkler A."/>
            <person name="Wibberg D."/>
            <person name="Schleenbecker U."/>
            <person name="Ruckert C."/>
            <person name="Wolfel R."/>
            <person name="Grass G."/>
        </authorList>
    </citation>
    <scope>NUCLEOTIDE SEQUENCE [LARGE SCALE GENOMIC DNA]</scope>
    <source>
        <strain evidence="2 3">7528</strain>
    </source>
</reference>
<proteinExistence type="predicted"/>
<dbReference type="Gene3D" id="3.30.470.30">
    <property type="entry name" value="DNA ligase/mRNA capping enzyme"/>
    <property type="match status" value="1"/>
</dbReference>
<dbReference type="Pfam" id="PF01068">
    <property type="entry name" value="DNA_ligase_A_M"/>
    <property type="match status" value="1"/>
</dbReference>
<dbReference type="SUPFAM" id="SSF56091">
    <property type="entry name" value="DNA ligase/mRNA capping enzyme, catalytic domain"/>
    <property type="match status" value="1"/>
</dbReference>
<dbReference type="PROSITE" id="PS50160">
    <property type="entry name" value="DNA_LIGASE_A3"/>
    <property type="match status" value="1"/>
</dbReference>
<dbReference type="Gene3D" id="3.40.50.1820">
    <property type="entry name" value="alpha/beta hydrolase"/>
    <property type="match status" value="1"/>
</dbReference>
<evidence type="ECO:0000313" key="2">
    <source>
        <dbReference type="EMBL" id="PAD19893.1"/>
    </source>
</evidence>
<dbReference type="Proteomes" id="UP000216013">
    <property type="component" value="Unassembled WGS sequence"/>
</dbReference>
<evidence type="ECO:0000259" key="1">
    <source>
        <dbReference type="PROSITE" id="PS50160"/>
    </source>
</evidence>
<protein>
    <recommendedName>
        <fullName evidence="1">ATP-dependent DNA ligase family profile domain-containing protein</fullName>
    </recommendedName>
</protein>
<accession>A0A268A701</accession>
<evidence type="ECO:0000313" key="3">
    <source>
        <dbReference type="Proteomes" id="UP000216013"/>
    </source>
</evidence>
<sequence length="187" mass="21485">MSRFLSSKSGHSIQYCVFDILYYEGKSVMLKPLIERKELLERILPCNELFVYVQHFEGQGEALYELTKTQSLEGIVLKKADSFYNMLGALDSDLKKPFMQLSTALAYNTNAFLLETNSQETYFVIIDNVTHGDFSDALFAFTNEASRGTRDAMEQRNIITSYTKAFFDKYMLKKETEIEALVLTVLK</sequence>
<dbReference type="InterPro" id="IPR029058">
    <property type="entry name" value="AB_hydrolase_fold"/>
</dbReference>